<feature type="transmembrane region" description="Helical" evidence="1">
    <location>
        <begin position="54"/>
        <end position="84"/>
    </location>
</feature>
<keyword evidence="3" id="KW-1185">Reference proteome</keyword>
<evidence type="ECO:0000313" key="3">
    <source>
        <dbReference type="Proteomes" id="UP000515743"/>
    </source>
</evidence>
<dbReference type="Pfam" id="PF10724">
    <property type="entry name" value="DUF2516"/>
    <property type="match status" value="1"/>
</dbReference>
<dbReference type="Proteomes" id="UP000515743">
    <property type="component" value="Chromosome"/>
</dbReference>
<accession>A0A7G7CMJ2</accession>
<evidence type="ECO:0000313" key="2">
    <source>
        <dbReference type="EMBL" id="QNE88808.1"/>
    </source>
</evidence>
<reference evidence="2 3" key="1">
    <citation type="submission" date="2020-07" db="EMBL/GenBank/DDBJ databases">
        <title>Complete genome and description of Corynebacterium incognita strain Marseille-Q3630 sp. nov.</title>
        <authorList>
            <person name="Boxberger M."/>
        </authorList>
    </citation>
    <scope>NUCLEOTIDE SEQUENCE [LARGE SCALE GENOMIC DNA]</scope>
    <source>
        <strain evidence="2 3">Marseille-Q3630</strain>
    </source>
</reference>
<dbReference type="EMBL" id="CP059404">
    <property type="protein sequence ID" value="QNE88808.1"/>
    <property type="molecule type" value="Genomic_DNA"/>
</dbReference>
<feature type="transmembrane region" description="Helical" evidence="1">
    <location>
        <begin position="12"/>
        <end position="33"/>
    </location>
</feature>
<dbReference type="KEGG" id="cik:H0194_06850"/>
<keyword evidence="1" id="KW-0472">Membrane</keyword>
<keyword evidence="1" id="KW-1133">Transmembrane helix</keyword>
<evidence type="ECO:0000256" key="1">
    <source>
        <dbReference type="SAM" id="Phobius"/>
    </source>
</evidence>
<dbReference type="InterPro" id="IPR019662">
    <property type="entry name" value="DUF2516"/>
</dbReference>
<proteinExistence type="predicted"/>
<name>A0A7G7CMJ2_9CORY</name>
<protein>
    <submittedName>
        <fullName evidence="2">DUF2516 family protein</fullName>
    </submittedName>
</protein>
<gene>
    <name evidence="2" type="ORF">H0194_06850</name>
</gene>
<sequence length="100" mass="10902">MDLFILLNLVGWFEYGLFLLVAVAGIVGAGIALTMNDQAFDFNNRQPKLAWAAMLFVSAIACVGYPMVSMLAIIGVVVIGLFWFDVRPEVKSLMDGNGGW</sequence>
<keyword evidence="1" id="KW-0812">Transmembrane</keyword>
<dbReference type="AlphaFoldDB" id="A0A7G7CMJ2"/>
<dbReference type="RefSeq" id="WP_185175198.1">
    <property type="nucleotide sequence ID" value="NZ_CP059404.1"/>
</dbReference>
<organism evidence="2 3">
    <name type="scientific">Corynebacterium incognita</name>
    <dbReference type="NCBI Taxonomy" id="2754725"/>
    <lineage>
        <taxon>Bacteria</taxon>
        <taxon>Bacillati</taxon>
        <taxon>Actinomycetota</taxon>
        <taxon>Actinomycetes</taxon>
        <taxon>Mycobacteriales</taxon>
        <taxon>Corynebacteriaceae</taxon>
        <taxon>Corynebacterium</taxon>
    </lineage>
</organism>